<dbReference type="PROSITE" id="PS51849">
    <property type="entry name" value="RSGI_N"/>
    <property type="match status" value="1"/>
</dbReference>
<feature type="compositionally biased region" description="Polar residues" evidence="6">
    <location>
        <begin position="184"/>
        <end position="206"/>
    </location>
</feature>
<keyword evidence="5" id="KW-0472">Membrane</keyword>
<evidence type="ECO:0000256" key="2">
    <source>
        <dbReference type="ARBA" id="ARBA00022475"/>
    </source>
</evidence>
<evidence type="ECO:0000313" key="8">
    <source>
        <dbReference type="EMBL" id="MDW8802305.1"/>
    </source>
</evidence>
<feature type="compositionally biased region" description="Basic and acidic residues" evidence="6">
    <location>
        <begin position="269"/>
        <end position="281"/>
    </location>
</feature>
<keyword evidence="3" id="KW-0812">Transmembrane</keyword>
<evidence type="ECO:0000256" key="4">
    <source>
        <dbReference type="ARBA" id="ARBA00022989"/>
    </source>
</evidence>
<dbReference type="Proteomes" id="UP001281656">
    <property type="component" value="Unassembled WGS sequence"/>
</dbReference>
<evidence type="ECO:0000313" key="9">
    <source>
        <dbReference type="Proteomes" id="UP001281656"/>
    </source>
</evidence>
<feature type="domain" description="RsgI N-terminal anti-sigma" evidence="7">
    <location>
        <begin position="4"/>
        <end position="54"/>
    </location>
</feature>
<feature type="compositionally biased region" description="Basic and acidic residues" evidence="6">
    <location>
        <begin position="289"/>
        <end position="328"/>
    </location>
</feature>
<evidence type="ECO:0000256" key="5">
    <source>
        <dbReference type="ARBA" id="ARBA00023136"/>
    </source>
</evidence>
<dbReference type="EMBL" id="JARUJP010000018">
    <property type="protein sequence ID" value="MDW8802305.1"/>
    <property type="molecule type" value="Genomic_DNA"/>
</dbReference>
<proteinExistence type="predicted"/>
<accession>A0ABU4JVV9</accession>
<comment type="caution">
    <text evidence="8">The sequence shown here is derived from an EMBL/GenBank/DDBJ whole genome shotgun (WGS) entry which is preliminary data.</text>
</comment>
<dbReference type="Pfam" id="PF12791">
    <property type="entry name" value="RsgI_N"/>
    <property type="match status" value="1"/>
</dbReference>
<dbReference type="InterPro" id="IPR024449">
    <property type="entry name" value="Anti-sigma_RsgI_N"/>
</dbReference>
<dbReference type="RefSeq" id="WP_318798669.1">
    <property type="nucleotide sequence ID" value="NZ_JARUJP010000018.1"/>
</dbReference>
<evidence type="ECO:0000256" key="1">
    <source>
        <dbReference type="ARBA" id="ARBA00004162"/>
    </source>
</evidence>
<dbReference type="InterPro" id="IPR055431">
    <property type="entry name" value="RsgI_M"/>
</dbReference>
<comment type="subcellular location">
    <subcellularLocation>
        <location evidence="1">Cell membrane</location>
        <topology evidence="1">Single-pass membrane protein</topology>
    </subcellularLocation>
</comment>
<dbReference type="Pfam" id="PF23750">
    <property type="entry name" value="RsgI_M"/>
    <property type="match status" value="1"/>
</dbReference>
<keyword evidence="4" id="KW-1133">Transmembrane helix</keyword>
<reference evidence="8 9" key="1">
    <citation type="submission" date="2023-04" db="EMBL/GenBank/DDBJ databases">
        <title>Clostridium tannerae sp. nov., isolated from the fecal material of an alpaca.</title>
        <authorList>
            <person name="Miller S."/>
            <person name="Hendry M."/>
            <person name="King J."/>
            <person name="Sankaranarayanan K."/>
            <person name="Lawson P.A."/>
        </authorList>
    </citation>
    <scope>NUCLEOTIDE SEQUENCE [LARGE SCALE GENOMIC DNA]</scope>
    <source>
        <strain evidence="8 9">A1-XYC3</strain>
    </source>
</reference>
<feature type="region of interest" description="Disordered" evidence="6">
    <location>
        <begin position="184"/>
        <end position="328"/>
    </location>
</feature>
<evidence type="ECO:0000259" key="7">
    <source>
        <dbReference type="PROSITE" id="PS51849"/>
    </source>
</evidence>
<sequence length="328" mass="36475">MDNTTGIVMEIKKNIAYLMTSTGEFTKVKVDKSKPVPSIGSQYSGLPVQNVFMNNNLLRYTSAACLALVIFLSGGTAYTYYKPVSTVTVSINPSMELKSNLWNRVIYVSPLNEDGNKLLKEISVKNKAVDDALTNILEQAKKDNFINDNYKKDNKVITINISGKDMKLSSFQKEVKRDNLNTSIDINGTNIFNNSSNKTNDNPSSTDNKDTKPGKDSLNNNMINNNGDKSGSNGSADLGENNAAGKSKGNNSNNNGNKKNNSTNPSSKNLKDDSYYKDNSKNKNNYNKASDDDKYEDSHKKEKNNQSESKHYEDDKKVKKSDNDKKEY</sequence>
<protein>
    <submittedName>
        <fullName evidence="8">Anti-sigma factor domain-containing protein</fullName>
    </submittedName>
</protein>
<feature type="compositionally biased region" description="Low complexity" evidence="6">
    <location>
        <begin position="224"/>
        <end position="268"/>
    </location>
</feature>
<evidence type="ECO:0000256" key="3">
    <source>
        <dbReference type="ARBA" id="ARBA00022692"/>
    </source>
</evidence>
<gene>
    <name evidence="8" type="ORF">P8V03_14210</name>
</gene>
<evidence type="ECO:0000256" key="6">
    <source>
        <dbReference type="SAM" id="MobiDB-lite"/>
    </source>
</evidence>
<keyword evidence="2" id="KW-1003">Cell membrane</keyword>
<name>A0ABU4JVV9_9CLOT</name>
<keyword evidence="9" id="KW-1185">Reference proteome</keyword>
<organism evidence="8 9">
    <name type="scientific">Clostridium tanneri</name>
    <dbReference type="NCBI Taxonomy" id="3037988"/>
    <lineage>
        <taxon>Bacteria</taxon>
        <taxon>Bacillati</taxon>
        <taxon>Bacillota</taxon>
        <taxon>Clostridia</taxon>
        <taxon>Eubacteriales</taxon>
        <taxon>Clostridiaceae</taxon>
        <taxon>Clostridium</taxon>
    </lineage>
</organism>